<feature type="transmembrane region" description="Helical" evidence="1">
    <location>
        <begin position="92"/>
        <end position="114"/>
    </location>
</feature>
<organism evidence="2 3">
    <name type="scientific">Discostella pseudostelligera</name>
    <dbReference type="NCBI Taxonomy" id="259834"/>
    <lineage>
        <taxon>Eukaryota</taxon>
        <taxon>Sar</taxon>
        <taxon>Stramenopiles</taxon>
        <taxon>Ochrophyta</taxon>
        <taxon>Bacillariophyta</taxon>
        <taxon>Coscinodiscophyceae</taxon>
        <taxon>Thalassiosirophycidae</taxon>
        <taxon>Stephanodiscales</taxon>
        <taxon>Stephanodiscaceae</taxon>
        <taxon>Discostella</taxon>
    </lineage>
</organism>
<comment type="caution">
    <text evidence="2">The sequence shown here is derived from an EMBL/GenBank/DDBJ whole genome shotgun (WGS) entry which is preliminary data.</text>
</comment>
<evidence type="ECO:0000313" key="2">
    <source>
        <dbReference type="EMBL" id="KAL3757217.1"/>
    </source>
</evidence>
<protein>
    <submittedName>
        <fullName evidence="2">Uncharacterized protein</fullName>
    </submittedName>
</protein>
<keyword evidence="3" id="KW-1185">Reference proteome</keyword>
<dbReference type="EMBL" id="JALLBG020000270">
    <property type="protein sequence ID" value="KAL3757217.1"/>
    <property type="molecule type" value="Genomic_DNA"/>
</dbReference>
<name>A0ABD3M0U3_9STRA</name>
<keyword evidence="1" id="KW-0812">Transmembrane</keyword>
<dbReference type="AlphaFoldDB" id="A0ABD3M0U3"/>
<proteinExistence type="predicted"/>
<accession>A0ABD3M0U3</accession>
<dbReference type="Proteomes" id="UP001530293">
    <property type="component" value="Unassembled WGS sequence"/>
</dbReference>
<sequence length="175" mass="19413">MNDEDEEQQELVVQVPRRERYFAPPPMATDLIAPAASTTTIANTNNNNGMLPSAPFVFPTLIGGWTHPSDEVLAIRREAIHREIERVQRSNFIHFILLCMIPTALLLIVIVAIMSERGECGSSSTTSLGDNNNNSSNNLSIQCYREPRTFVNAFTSTCICNAIRVVMDADADEEN</sequence>
<reference evidence="2 3" key="1">
    <citation type="submission" date="2024-10" db="EMBL/GenBank/DDBJ databases">
        <title>Updated reference genomes for cyclostephanoid diatoms.</title>
        <authorList>
            <person name="Roberts W.R."/>
            <person name="Alverson A.J."/>
        </authorList>
    </citation>
    <scope>NUCLEOTIDE SEQUENCE [LARGE SCALE GENOMIC DNA]</scope>
    <source>
        <strain evidence="2 3">AJA232-27</strain>
    </source>
</reference>
<keyword evidence="1" id="KW-1133">Transmembrane helix</keyword>
<evidence type="ECO:0000256" key="1">
    <source>
        <dbReference type="SAM" id="Phobius"/>
    </source>
</evidence>
<keyword evidence="1" id="KW-0472">Membrane</keyword>
<evidence type="ECO:0000313" key="3">
    <source>
        <dbReference type="Proteomes" id="UP001530293"/>
    </source>
</evidence>
<gene>
    <name evidence="2" type="ORF">ACHAWU_003879</name>
</gene>